<dbReference type="Proteomes" id="UP001595528">
    <property type="component" value="Unassembled WGS sequence"/>
</dbReference>
<dbReference type="InterPro" id="IPR009057">
    <property type="entry name" value="Homeodomain-like_sf"/>
</dbReference>
<feature type="domain" description="HTH tetR-type" evidence="3">
    <location>
        <begin position="3"/>
        <end position="64"/>
    </location>
</feature>
<name>A0ABV7L2Z5_9PROT</name>
<evidence type="ECO:0000259" key="3">
    <source>
        <dbReference type="PROSITE" id="PS50977"/>
    </source>
</evidence>
<dbReference type="InterPro" id="IPR001647">
    <property type="entry name" value="HTH_TetR"/>
</dbReference>
<dbReference type="PANTHER" id="PTHR30055:SF235">
    <property type="entry name" value="TRANSCRIPTIONAL REGULATORY PROTEIN"/>
    <property type="match status" value="1"/>
</dbReference>
<dbReference type="Pfam" id="PF00440">
    <property type="entry name" value="TetR_N"/>
    <property type="match status" value="1"/>
</dbReference>
<evidence type="ECO:0000313" key="5">
    <source>
        <dbReference type="Proteomes" id="UP001595528"/>
    </source>
</evidence>
<comment type="caution">
    <text evidence="4">The sequence shown here is derived from an EMBL/GenBank/DDBJ whole genome shotgun (WGS) entry which is preliminary data.</text>
</comment>
<sequence length="226" mass="24472">MSSDAREKIKNAAQSLFAERGLEGVTVRQIVAAAGQKNMAALHYYFGTKEDLVRELIVDAARLMDGRRNDLLDAAEAAGGPHALREVIAIIVDSIVVAPDHVRARTYMRFVAQIVATRRDLFDGAIGQRWNTGYQRCLDHIRRLAPDLPRAVLNQRLLFLGIYLFNVLAAREGAAAHGPDPHPYWQSPQLLEGLIDSACGLVEAPVGAGAAAGKAGSQSQPLPAFL</sequence>
<dbReference type="RefSeq" id="WP_379902767.1">
    <property type="nucleotide sequence ID" value="NZ_JBHRTR010000029.1"/>
</dbReference>
<reference evidence="5" key="1">
    <citation type="journal article" date="2019" name="Int. J. Syst. Evol. Microbiol.">
        <title>The Global Catalogue of Microorganisms (GCM) 10K type strain sequencing project: providing services to taxonomists for standard genome sequencing and annotation.</title>
        <authorList>
            <consortium name="The Broad Institute Genomics Platform"/>
            <consortium name="The Broad Institute Genome Sequencing Center for Infectious Disease"/>
            <person name="Wu L."/>
            <person name="Ma J."/>
        </authorList>
    </citation>
    <scope>NUCLEOTIDE SEQUENCE [LARGE SCALE GENOMIC DNA]</scope>
    <source>
        <strain evidence="5">KCTC 42964</strain>
    </source>
</reference>
<dbReference type="Gene3D" id="1.10.357.10">
    <property type="entry name" value="Tetracycline Repressor, domain 2"/>
    <property type="match status" value="1"/>
</dbReference>
<evidence type="ECO:0000313" key="4">
    <source>
        <dbReference type="EMBL" id="MFC3229013.1"/>
    </source>
</evidence>
<dbReference type="Pfam" id="PF17939">
    <property type="entry name" value="TetR_C_30"/>
    <property type="match status" value="1"/>
</dbReference>
<dbReference type="SUPFAM" id="SSF46689">
    <property type="entry name" value="Homeodomain-like"/>
    <property type="match status" value="1"/>
</dbReference>
<dbReference type="EMBL" id="JBHRTR010000029">
    <property type="protein sequence ID" value="MFC3229013.1"/>
    <property type="molecule type" value="Genomic_DNA"/>
</dbReference>
<proteinExistence type="predicted"/>
<keyword evidence="5" id="KW-1185">Reference proteome</keyword>
<feature type="DNA-binding region" description="H-T-H motif" evidence="2">
    <location>
        <begin position="27"/>
        <end position="46"/>
    </location>
</feature>
<protein>
    <submittedName>
        <fullName evidence="4">TetR/AcrR family transcriptional regulator</fullName>
    </submittedName>
</protein>
<dbReference type="PROSITE" id="PS50977">
    <property type="entry name" value="HTH_TETR_2"/>
    <property type="match status" value="1"/>
</dbReference>
<evidence type="ECO:0000256" key="1">
    <source>
        <dbReference type="ARBA" id="ARBA00023125"/>
    </source>
</evidence>
<organism evidence="4 5">
    <name type="scientific">Marinibaculum pumilum</name>
    <dbReference type="NCBI Taxonomy" id="1766165"/>
    <lineage>
        <taxon>Bacteria</taxon>
        <taxon>Pseudomonadati</taxon>
        <taxon>Pseudomonadota</taxon>
        <taxon>Alphaproteobacteria</taxon>
        <taxon>Rhodospirillales</taxon>
        <taxon>Rhodospirillaceae</taxon>
        <taxon>Marinibaculum</taxon>
    </lineage>
</organism>
<gene>
    <name evidence="4" type="ORF">ACFOGJ_17340</name>
</gene>
<dbReference type="InterPro" id="IPR050109">
    <property type="entry name" value="HTH-type_TetR-like_transc_reg"/>
</dbReference>
<keyword evidence="1 2" id="KW-0238">DNA-binding</keyword>
<dbReference type="PANTHER" id="PTHR30055">
    <property type="entry name" value="HTH-TYPE TRANSCRIPTIONAL REGULATOR RUTR"/>
    <property type="match status" value="1"/>
</dbReference>
<evidence type="ECO:0000256" key="2">
    <source>
        <dbReference type="PROSITE-ProRule" id="PRU00335"/>
    </source>
</evidence>
<accession>A0ABV7L2Z5</accession>
<dbReference type="InterPro" id="IPR041586">
    <property type="entry name" value="PsrA_TetR_C"/>
</dbReference>